<dbReference type="GO" id="GO:0016740">
    <property type="term" value="F:transferase activity"/>
    <property type="evidence" value="ECO:0007669"/>
    <property type="project" value="UniProtKB-KW"/>
</dbReference>
<name>A0ABY5KQG8_9CELL</name>
<organism evidence="1 2">
    <name type="scientific">Cellulomonas xiejunii</name>
    <dbReference type="NCBI Taxonomy" id="2968083"/>
    <lineage>
        <taxon>Bacteria</taxon>
        <taxon>Bacillati</taxon>
        <taxon>Actinomycetota</taxon>
        <taxon>Actinomycetes</taxon>
        <taxon>Micrococcales</taxon>
        <taxon>Cellulomonadaceae</taxon>
        <taxon>Cellulomonas</taxon>
    </lineage>
</organism>
<evidence type="ECO:0000313" key="1">
    <source>
        <dbReference type="EMBL" id="UUI72736.1"/>
    </source>
</evidence>
<sequence>MPATAARPIRVLQPFARIRATTNPYIAMLHAALERTPDVEPVLFSYGRALVGRYDVVHVHWPETRLGGRTPVRRALRLLLAYAFWARVRLTRTPVVRTVHNLELPSGLGRLDYAWLRLLDDATTLHVVLNETTPPTGRPSAIVLHGHYRDWFADVERADAVPGQVTYAGLVRRYKNVVGLIGAFRDAHAEDPALSLLVAGNPSGPDLEGDVRTAADGDDAIHLDLRFLDDADLVRAVTSGELVVLPYLHMHNSGTVLLALSLDRPVLVPDNEANRALAQEVGPGWVLTFEGELDGAAIRRALQAARGARAQQPDLSRREWDEAGVAHREAYREALRLRRGTATL</sequence>
<accession>A0ABY5KQG8</accession>
<dbReference type="Gene3D" id="3.40.50.2000">
    <property type="entry name" value="Glycogen Phosphorylase B"/>
    <property type="match status" value="2"/>
</dbReference>
<dbReference type="SUPFAM" id="SSF53756">
    <property type="entry name" value="UDP-Glycosyltransferase/glycogen phosphorylase"/>
    <property type="match status" value="1"/>
</dbReference>
<proteinExistence type="predicted"/>
<dbReference type="EMBL" id="CP101987">
    <property type="protein sequence ID" value="UUI72736.1"/>
    <property type="molecule type" value="Genomic_DNA"/>
</dbReference>
<dbReference type="RefSeq" id="WP_227578314.1">
    <property type="nucleotide sequence ID" value="NZ_CP101987.1"/>
</dbReference>
<gene>
    <name evidence="1" type="ORF">NP048_04590</name>
</gene>
<protein>
    <submittedName>
        <fullName evidence="1">Glycosyl transferase</fullName>
    </submittedName>
</protein>
<keyword evidence="2" id="KW-1185">Reference proteome</keyword>
<reference evidence="1 2" key="1">
    <citation type="submission" date="2022-07" db="EMBL/GenBank/DDBJ databases">
        <title>Novel species in genus cellulomonas.</title>
        <authorList>
            <person name="Ye L."/>
        </authorList>
    </citation>
    <scope>NUCLEOTIDE SEQUENCE [LARGE SCALE GENOMIC DNA]</scope>
    <source>
        <strain evidence="2">zg-B89</strain>
    </source>
</reference>
<keyword evidence="1" id="KW-0808">Transferase</keyword>
<dbReference type="Proteomes" id="UP001316384">
    <property type="component" value="Chromosome"/>
</dbReference>
<evidence type="ECO:0000313" key="2">
    <source>
        <dbReference type="Proteomes" id="UP001316384"/>
    </source>
</evidence>